<comment type="caution">
    <text evidence="12">The sequence shown here is derived from an EMBL/GenBank/DDBJ whole genome shotgun (WGS) entry which is preliminary data.</text>
</comment>
<evidence type="ECO:0000259" key="10">
    <source>
        <dbReference type="PROSITE" id="PS51192"/>
    </source>
</evidence>
<evidence type="ECO:0000256" key="2">
    <source>
        <dbReference type="ARBA" id="ARBA00022741"/>
    </source>
</evidence>
<dbReference type="InterPro" id="IPR014001">
    <property type="entry name" value="Helicase_ATP-bd"/>
</dbReference>
<reference evidence="12 13" key="1">
    <citation type="submission" date="2020-10" db="EMBL/GenBank/DDBJ databases">
        <authorList>
            <person name="Castelo-Branco R."/>
            <person name="Eusebio N."/>
            <person name="Adriana R."/>
            <person name="Vieira A."/>
            <person name="Brugerolle De Fraissinette N."/>
            <person name="Rezende De Castro R."/>
            <person name="Schneider M.P."/>
            <person name="Vasconcelos V."/>
            <person name="Leao P.N."/>
        </authorList>
    </citation>
    <scope>NUCLEOTIDE SEQUENCE [LARGE SCALE GENOMIC DNA]</scope>
    <source>
        <strain evidence="12 13">LEGE 00031</strain>
    </source>
</reference>
<evidence type="ECO:0000256" key="9">
    <source>
        <dbReference type="ARBA" id="ARBA00034808"/>
    </source>
</evidence>
<dbReference type="CDD" id="cd17920">
    <property type="entry name" value="DEXHc_RecQ"/>
    <property type="match status" value="1"/>
</dbReference>
<dbReference type="RefSeq" id="WP_194019473.1">
    <property type="nucleotide sequence ID" value="NZ_JADEVV010000016.1"/>
</dbReference>
<proteinExistence type="inferred from homology"/>
<comment type="similarity">
    <text evidence="1">Belongs to the helicase family. RecQ subfamily.</text>
</comment>
<dbReference type="NCBIfam" id="TIGR00614">
    <property type="entry name" value="recQ_fam"/>
    <property type="match status" value="1"/>
</dbReference>
<evidence type="ECO:0000256" key="6">
    <source>
        <dbReference type="ARBA" id="ARBA00023125"/>
    </source>
</evidence>
<dbReference type="Pfam" id="PF00270">
    <property type="entry name" value="DEAD"/>
    <property type="match status" value="1"/>
</dbReference>
<dbReference type="SMART" id="SM00487">
    <property type="entry name" value="DEXDc"/>
    <property type="match status" value="1"/>
</dbReference>
<dbReference type="PANTHER" id="PTHR13710">
    <property type="entry name" value="DNA HELICASE RECQ FAMILY MEMBER"/>
    <property type="match status" value="1"/>
</dbReference>
<keyword evidence="6" id="KW-0238">DNA-binding</keyword>
<keyword evidence="3" id="KW-0378">Hydrolase</keyword>
<evidence type="ECO:0000313" key="13">
    <source>
        <dbReference type="Proteomes" id="UP000658720"/>
    </source>
</evidence>
<dbReference type="Pfam" id="PF00271">
    <property type="entry name" value="Helicase_C"/>
    <property type="match status" value="1"/>
</dbReference>
<evidence type="ECO:0000256" key="1">
    <source>
        <dbReference type="ARBA" id="ARBA00005446"/>
    </source>
</evidence>
<evidence type="ECO:0000256" key="4">
    <source>
        <dbReference type="ARBA" id="ARBA00022806"/>
    </source>
</evidence>
<dbReference type="InterPro" id="IPR004589">
    <property type="entry name" value="DNA_helicase_ATP-dep_RecQ"/>
</dbReference>
<keyword evidence="4 12" id="KW-0347">Helicase</keyword>
<keyword evidence="5" id="KW-0067">ATP-binding</keyword>
<dbReference type="SMART" id="SM00490">
    <property type="entry name" value="HELICc"/>
    <property type="match status" value="1"/>
</dbReference>
<feature type="domain" description="Helicase ATP-binding" evidence="10">
    <location>
        <begin position="28"/>
        <end position="202"/>
    </location>
</feature>
<evidence type="ECO:0000256" key="5">
    <source>
        <dbReference type="ARBA" id="ARBA00022840"/>
    </source>
</evidence>
<feature type="non-terminal residue" evidence="12">
    <location>
        <position position="328"/>
    </location>
</feature>
<dbReference type="PROSITE" id="PS51192">
    <property type="entry name" value="HELICASE_ATP_BIND_1"/>
    <property type="match status" value="1"/>
</dbReference>
<dbReference type="EC" id="5.6.2.4" evidence="9"/>
<dbReference type="EMBL" id="JADEVV010000016">
    <property type="protein sequence ID" value="MBE9253707.1"/>
    <property type="molecule type" value="Genomic_DNA"/>
</dbReference>
<keyword evidence="13" id="KW-1185">Reference proteome</keyword>
<evidence type="ECO:0000256" key="8">
    <source>
        <dbReference type="ARBA" id="ARBA00034617"/>
    </source>
</evidence>
<evidence type="ECO:0000256" key="7">
    <source>
        <dbReference type="ARBA" id="ARBA00023235"/>
    </source>
</evidence>
<feature type="domain" description="Helicase C-terminal" evidence="11">
    <location>
        <begin position="229"/>
        <end position="328"/>
    </location>
</feature>
<evidence type="ECO:0000259" key="11">
    <source>
        <dbReference type="PROSITE" id="PS51194"/>
    </source>
</evidence>
<evidence type="ECO:0000256" key="3">
    <source>
        <dbReference type="ARBA" id="ARBA00022801"/>
    </source>
</evidence>
<dbReference type="GO" id="GO:0004386">
    <property type="term" value="F:helicase activity"/>
    <property type="evidence" value="ECO:0007669"/>
    <property type="project" value="UniProtKB-KW"/>
</dbReference>
<dbReference type="Gene3D" id="3.40.50.300">
    <property type="entry name" value="P-loop containing nucleotide triphosphate hydrolases"/>
    <property type="match status" value="2"/>
</dbReference>
<dbReference type="SUPFAM" id="SSF52540">
    <property type="entry name" value="P-loop containing nucleoside triphosphate hydrolases"/>
    <property type="match status" value="1"/>
</dbReference>
<sequence length="328" mass="37251">MADRQSLEDALRRIWGYDHFRYPQGEVIDCLLAGRDCLVVLPTGGGKSICFQLPALLGEGLTLVVSPLVALMEDQVQSLRRQNLPAACLHSQLSRPEKKQVLRQLGQQTLKLLYLSPETLLSEPVWNLLRQPQIKLQGLMLDEAHCLVQWGDSFRPAYRRLGALRQGLGRDKGQIPLAAFTATADRQQQDLIIAGLNLRSPQCFQVSPHRPQLQLQVKTVLSEYCRRQQLRRFLLKHLQETGLVYVRTRTMAINLALWLQSRGFDSEAYHGGLGAHQRRQLEQKWLTGKISSVVCTNAFGLGIDKPDTRWVLHYQAPLMLMDYLQEVG</sequence>
<dbReference type="InterPro" id="IPR027417">
    <property type="entry name" value="P-loop_NTPase"/>
</dbReference>
<protein>
    <recommendedName>
        <fullName evidence="9">DNA 3'-5' helicase</fullName>
        <ecNumber evidence="9">5.6.2.4</ecNumber>
    </recommendedName>
</protein>
<dbReference type="Proteomes" id="UP000658720">
    <property type="component" value="Unassembled WGS sequence"/>
</dbReference>
<dbReference type="InterPro" id="IPR001650">
    <property type="entry name" value="Helicase_C-like"/>
</dbReference>
<dbReference type="PANTHER" id="PTHR13710:SF105">
    <property type="entry name" value="ATP-DEPENDENT DNA HELICASE Q1"/>
    <property type="match status" value="1"/>
</dbReference>
<accession>A0ABR9VQU5</accession>
<name>A0ABR9VQU5_9SYNC</name>
<dbReference type="InterPro" id="IPR011545">
    <property type="entry name" value="DEAD/DEAH_box_helicase_dom"/>
</dbReference>
<evidence type="ECO:0000313" key="12">
    <source>
        <dbReference type="EMBL" id="MBE9253707.1"/>
    </source>
</evidence>
<gene>
    <name evidence="12" type="ORF">IQ217_07540</name>
</gene>
<organism evidence="12 13">
    <name type="scientific">Synechocystis salina LEGE 00031</name>
    <dbReference type="NCBI Taxonomy" id="1828736"/>
    <lineage>
        <taxon>Bacteria</taxon>
        <taxon>Bacillati</taxon>
        <taxon>Cyanobacteriota</taxon>
        <taxon>Cyanophyceae</taxon>
        <taxon>Synechococcales</taxon>
        <taxon>Merismopediaceae</taxon>
        <taxon>Synechocystis</taxon>
    </lineage>
</organism>
<keyword evidence="2" id="KW-0547">Nucleotide-binding</keyword>
<keyword evidence="7" id="KW-0413">Isomerase</keyword>
<dbReference type="PROSITE" id="PS51194">
    <property type="entry name" value="HELICASE_CTER"/>
    <property type="match status" value="1"/>
</dbReference>
<comment type="catalytic activity">
    <reaction evidence="8">
        <text>Couples ATP hydrolysis with the unwinding of duplex DNA by translocating in the 3'-5' direction.</text>
        <dbReference type="EC" id="5.6.2.4"/>
    </reaction>
</comment>